<accession>A0ABS4YLA2</accession>
<sequence length="152" mass="16165">MSALSDAITQAIDRARKAENGRHAELLVNDGPLRQTVIALRQGVRLAEHNSPPAASIQVIRGVVKVTGEEEAVLETGFIEALTHHLHAVEALDDSVFLLTTVTSVPGSESHGGHMSTTGELLPVREEEMTDSEQATAHAEMDHESGGGRSDS</sequence>
<dbReference type="RefSeq" id="WP_209891758.1">
    <property type="nucleotide sequence ID" value="NZ_BAAAJV010000006.1"/>
</dbReference>
<keyword evidence="3" id="KW-1185">Reference proteome</keyword>
<dbReference type="InterPro" id="IPR014710">
    <property type="entry name" value="RmlC-like_jellyroll"/>
</dbReference>
<dbReference type="Gene3D" id="2.60.120.10">
    <property type="entry name" value="Jelly Rolls"/>
    <property type="match status" value="1"/>
</dbReference>
<proteinExistence type="predicted"/>
<dbReference type="EMBL" id="JAGIOC010000001">
    <property type="protein sequence ID" value="MBP2409568.1"/>
    <property type="molecule type" value="Genomic_DNA"/>
</dbReference>
<protein>
    <submittedName>
        <fullName evidence="2">Quercetin dioxygenase-like cupin family protein</fullName>
    </submittedName>
</protein>
<gene>
    <name evidence="2" type="ORF">JOF44_002471</name>
</gene>
<dbReference type="Proteomes" id="UP000698222">
    <property type="component" value="Unassembled WGS sequence"/>
</dbReference>
<comment type="caution">
    <text evidence="2">The sequence shown here is derived from an EMBL/GenBank/DDBJ whole genome shotgun (WGS) entry which is preliminary data.</text>
</comment>
<feature type="region of interest" description="Disordered" evidence="1">
    <location>
        <begin position="106"/>
        <end position="152"/>
    </location>
</feature>
<name>A0ABS4YLA2_9MICO</name>
<feature type="compositionally biased region" description="Basic and acidic residues" evidence="1">
    <location>
        <begin position="139"/>
        <end position="152"/>
    </location>
</feature>
<evidence type="ECO:0000313" key="3">
    <source>
        <dbReference type="Proteomes" id="UP000698222"/>
    </source>
</evidence>
<reference evidence="2 3" key="1">
    <citation type="submission" date="2021-03" db="EMBL/GenBank/DDBJ databases">
        <title>Sequencing the genomes of 1000 actinobacteria strains.</title>
        <authorList>
            <person name="Klenk H.-P."/>
        </authorList>
    </citation>
    <scope>NUCLEOTIDE SEQUENCE [LARGE SCALE GENOMIC DNA]</scope>
    <source>
        <strain evidence="2 3">DSM 14564</strain>
    </source>
</reference>
<evidence type="ECO:0000313" key="2">
    <source>
        <dbReference type="EMBL" id="MBP2409568.1"/>
    </source>
</evidence>
<organism evidence="2 3">
    <name type="scientific">Brachybacterium fresconis</name>
    <dbReference type="NCBI Taxonomy" id="173363"/>
    <lineage>
        <taxon>Bacteria</taxon>
        <taxon>Bacillati</taxon>
        <taxon>Actinomycetota</taxon>
        <taxon>Actinomycetes</taxon>
        <taxon>Micrococcales</taxon>
        <taxon>Dermabacteraceae</taxon>
        <taxon>Brachybacterium</taxon>
    </lineage>
</organism>
<evidence type="ECO:0000256" key="1">
    <source>
        <dbReference type="SAM" id="MobiDB-lite"/>
    </source>
</evidence>